<evidence type="ECO:0000256" key="3">
    <source>
        <dbReference type="SAM" id="Phobius"/>
    </source>
</evidence>
<dbReference type="PANTHER" id="PTHR45138">
    <property type="entry name" value="REGULATORY COMPONENTS OF SENSORY TRANSDUCTION SYSTEM"/>
    <property type="match status" value="1"/>
</dbReference>
<sequence>MKYDILAGQSYERKFDYFFIPPVLFTIVSLTFLLLWHLKVTPAWQWAAGFAQTALGFVLSTFPLEPFFAAFASGLVFIGAAYCYGSGLMAHFRVQTRRAPRLVFLSVYSGLLALCVYWQQSLVAQLFLTDAGFALLLGWSVCLVVRKASRPIDIALVVTTSIVVLDSVVRVIFFTFFTNSSNDFGDFASSFYNLEVTVTTITICMFFPFTALGASATAAIERHRQAAETDELSGLLNRRGFWDAMSNNFGRSTPQGSVIVFDIDHFKRVNDTYGHSVGDRVIRSLAQEISRLIIPFGHAARFGGEEFVAFLPRSSVAEARAIAELVRASFAAKDWRTHGLTYTATISCGVSFKEAEADLGQAIDRADAALYAAKAGGRNRVMTEEIASASTTIDTQRAVG</sequence>
<dbReference type="Pfam" id="PF00990">
    <property type="entry name" value="GGDEF"/>
    <property type="match status" value="1"/>
</dbReference>
<dbReference type="InterPro" id="IPR029787">
    <property type="entry name" value="Nucleotide_cyclase"/>
</dbReference>
<comment type="caution">
    <text evidence="5">The sequence shown here is derived from an EMBL/GenBank/DDBJ whole genome shotgun (WGS) entry which is preliminary data.</text>
</comment>
<dbReference type="InterPro" id="IPR050469">
    <property type="entry name" value="Diguanylate_Cyclase"/>
</dbReference>
<evidence type="ECO:0000313" key="5">
    <source>
        <dbReference type="EMBL" id="MBB4274005.1"/>
    </source>
</evidence>
<evidence type="ECO:0000256" key="1">
    <source>
        <dbReference type="ARBA" id="ARBA00012528"/>
    </source>
</evidence>
<dbReference type="GO" id="GO:0052621">
    <property type="term" value="F:diguanylate cyclase activity"/>
    <property type="evidence" value="ECO:0007669"/>
    <property type="project" value="UniProtKB-EC"/>
</dbReference>
<feature type="transmembrane region" description="Helical" evidence="3">
    <location>
        <begin position="102"/>
        <end position="120"/>
    </location>
</feature>
<feature type="transmembrane region" description="Helical" evidence="3">
    <location>
        <begin position="126"/>
        <end position="145"/>
    </location>
</feature>
<dbReference type="PROSITE" id="PS50887">
    <property type="entry name" value="GGDEF"/>
    <property type="match status" value="1"/>
</dbReference>
<accession>A0A7W6RLJ4</accession>
<evidence type="ECO:0000256" key="2">
    <source>
        <dbReference type="ARBA" id="ARBA00034247"/>
    </source>
</evidence>
<dbReference type="InterPro" id="IPR043128">
    <property type="entry name" value="Rev_trsase/Diguanyl_cyclase"/>
</dbReference>
<feature type="transmembrane region" description="Helical" evidence="3">
    <location>
        <begin position="197"/>
        <end position="220"/>
    </location>
</feature>
<proteinExistence type="predicted"/>
<dbReference type="AlphaFoldDB" id="A0A7W6RLJ4"/>
<dbReference type="SUPFAM" id="SSF55073">
    <property type="entry name" value="Nucleotide cyclase"/>
    <property type="match status" value="1"/>
</dbReference>
<dbReference type="CDD" id="cd01949">
    <property type="entry name" value="GGDEF"/>
    <property type="match status" value="1"/>
</dbReference>
<evidence type="ECO:0000313" key="6">
    <source>
        <dbReference type="Proteomes" id="UP000533641"/>
    </source>
</evidence>
<dbReference type="InterPro" id="IPR000160">
    <property type="entry name" value="GGDEF_dom"/>
</dbReference>
<keyword evidence="3" id="KW-1133">Transmembrane helix</keyword>
<feature type="transmembrane region" description="Helical" evidence="3">
    <location>
        <begin position="68"/>
        <end position="90"/>
    </location>
</feature>
<dbReference type="FunFam" id="3.30.70.270:FF:000001">
    <property type="entry name" value="Diguanylate cyclase domain protein"/>
    <property type="match status" value="1"/>
</dbReference>
<keyword evidence="3" id="KW-0472">Membrane</keyword>
<organism evidence="5 6">
    <name type="scientific">Rhizobium mongolense</name>
    <dbReference type="NCBI Taxonomy" id="57676"/>
    <lineage>
        <taxon>Bacteria</taxon>
        <taxon>Pseudomonadati</taxon>
        <taxon>Pseudomonadota</taxon>
        <taxon>Alphaproteobacteria</taxon>
        <taxon>Hyphomicrobiales</taxon>
        <taxon>Rhizobiaceae</taxon>
        <taxon>Rhizobium/Agrobacterium group</taxon>
        <taxon>Rhizobium</taxon>
    </lineage>
</organism>
<protein>
    <recommendedName>
        <fullName evidence="1">diguanylate cyclase</fullName>
        <ecNumber evidence="1">2.7.7.65</ecNumber>
    </recommendedName>
</protein>
<reference evidence="5 6" key="1">
    <citation type="submission" date="2020-08" db="EMBL/GenBank/DDBJ databases">
        <title>Genomic Encyclopedia of Type Strains, Phase IV (KMG-V): Genome sequencing to study the core and pangenomes of soil and plant-associated prokaryotes.</title>
        <authorList>
            <person name="Whitman W."/>
        </authorList>
    </citation>
    <scope>NUCLEOTIDE SEQUENCE [LARGE SCALE GENOMIC DNA]</scope>
    <source>
        <strain evidence="5 6">SEMIA 402</strain>
    </source>
</reference>
<dbReference type="Proteomes" id="UP000533641">
    <property type="component" value="Unassembled WGS sequence"/>
</dbReference>
<keyword evidence="3" id="KW-0812">Transmembrane</keyword>
<dbReference type="RefSeq" id="WP_183924503.1">
    <property type="nucleotide sequence ID" value="NZ_JACIGM010000003.1"/>
</dbReference>
<name>A0A7W6RLJ4_9HYPH</name>
<dbReference type="EC" id="2.7.7.65" evidence="1"/>
<dbReference type="PANTHER" id="PTHR45138:SF9">
    <property type="entry name" value="DIGUANYLATE CYCLASE DGCM-RELATED"/>
    <property type="match status" value="1"/>
</dbReference>
<evidence type="ECO:0000259" key="4">
    <source>
        <dbReference type="PROSITE" id="PS50887"/>
    </source>
</evidence>
<dbReference type="EMBL" id="JACIGM010000003">
    <property type="protein sequence ID" value="MBB4274005.1"/>
    <property type="molecule type" value="Genomic_DNA"/>
</dbReference>
<dbReference type="Gene3D" id="3.30.70.270">
    <property type="match status" value="1"/>
</dbReference>
<dbReference type="NCBIfam" id="TIGR00254">
    <property type="entry name" value="GGDEF"/>
    <property type="match status" value="1"/>
</dbReference>
<gene>
    <name evidence="5" type="ORF">GGE12_001760</name>
</gene>
<comment type="catalytic activity">
    <reaction evidence="2">
        <text>2 GTP = 3',3'-c-di-GMP + 2 diphosphate</text>
        <dbReference type="Rhea" id="RHEA:24898"/>
        <dbReference type="ChEBI" id="CHEBI:33019"/>
        <dbReference type="ChEBI" id="CHEBI:37565"/>
        <dbReference type="ChEBI" id="CHEBI:58805"/>
        <dbReference type="EC" id="2.7.7.65"/>
    </reaction>
</comment>
<dbReference type="SMART" id="SM00267">
    <property type="entry name" value="GGDEF"/>
    <property type="match status" value="1"/>
</dbReference>
<feature type="domain" description="GGDEF" evidence="4">
    <location>
        <begin position="254"/>
        <end position="386"/>
    </location>
</feature>
<feature type="transmembrane region" description="Helical" evidence="3">
    <location>
        <begin position="17"/>
        <end position="36"/>
    </location>
</feature>
<feature type="transmembrane region" description="Helical" evidence="3">
    <location>
        <begin position="154"/>
        <end position="177"/>
    </location>
</feature>